<dbReference type="GO" id="GO:0000398">
    <property type="term" value="P:mRNA splicing, via spliceosome"/>
    <property type="evidence" value="ECO:0007669"/>
    <property type="project" value="TreeGrafter"/>
</dbReference>
<dbReference type="AlphaFoldDB" id="A0A5D2IQY1"/>
<dbReference type="InterPro" id="IPR004843">
    <property type="entry name" value="Calcineurin-like_PHP"/>
</dbReference>
<sequence>MRVKSFWKYYSGQEIAPVLTIFIGGNHEASNYLWELYYGGWAAPNIYLLGFAGVVKFGNIRIGGLSGIYNAPNYCLGYHVREYDVHKLMHLEEPIDIFLSHDWPLGITGNLQQLIQQGTLGSKPAAQLLEKLKPSYWFSAHLHCKFTALVEHEEGGRVTKFLALDKCLPGRKFLQIVDIESDPGPYEVQYDEEWLAITRKLNCVFPLTF</sequence>
<dbReference type="Pfam" id="PF05011">
    <property type="entry name" value="DBR1"/>
    <property type="match status" value="1"/>
</dbReference>
<dbReference type="SMART" id="SM01124">
    <property type="entry name" value="DBR1"/>
    <property type="match status" value="1"/>
</dbReference>
<dbReference type="Proteomes" id="UP000322667">
    <property type="component" value="Chromosome D11"/>
</dbReference>
<accession>A0A5D2IQY1</accession>
<evidence type="ECO:0000313" key="2">
    <source>
        <dbReference type="EMBL" id="TYH44439.1"/>
    </source>
</evidence>
<dbReference type="InterPro" id="IPR007708">
    <property type="entry name" value="DBR1_C"/>
</dbReference>
<dbReference type="PANTHER" id="PTHR12849">
    <property type="entry name" value="RNA LARIAT DEBRANCHING ENZYME"/>
    <property type="match status" value="1"/>
</dbReference>
<proteinExistence type="predicted"/>
<dbReference type="SUPFAM" id="SSF56300">
    <property type="entry name" value="Metallo-dependent phosphatases"/>
    <property type="match status" value="1"/>
</dbReference>
<evidence type="ECO:0000259" key="1">
    <source>
        <dbReference type="SMART" id="SM01124"/>
    </source>
</evidence>
<dbReference type="Pfam" id="PF00149">
    <property type="entry name" value="Metallophos"/>
    <property type="match status" value="1"/>
</dbReference>
<evidence type="ECO:0000313" key="3">
    <source>
        <dbReference type="Proteomes" id="UP000322667"/>
    </source>
</evidence>
<dbReference type="PANTHER" id="PTHR12849:SF0">
    <property type="entry name" value="LARIAT DEBRANCHING ENZYME"/>
    <property type="match status" value="1"/>
</dbReference>
<name>A0A5D2IQY1_GOSTO</name>
<dbReference type="GO" id="GO:0008419">
    <property type="term" value="F:RNA lariat debranching enzyme activity"/>
    <property type="evidence" value="ECO:0007669"/>
    <property type="project" value="TreeGrafter"/>
</dbReference>
<protein>
    <recommendedName>
        <fullName evidence="1">Lariat debranching enzyme C-terminal domain-containing protein</fullName>
    </recommendedName>
</protein>
<organism evidence="2 3">
    <name type="scientific">Gossypium tomentosum</name>
    <name type="common">Hawaiian cotton</name>
    <name type="synonym">Gossypium sandvicense</name>
    <dbReference type="NCBI Taxonomy" id="34277"/>
    <lineage>
        <taxon>Eukaryota</taxon>
        <taxon>Viridiplantae</taxon>
        <taxon>Streptophyta</taxon>
        <taxon>Embryophyta</taxon>
        <taxon>Tracheophyta</taxon>
        <taxon>Spermatophyta</taxon>
        <taxon>Magnoliopsida</taxon>
        <taxon>eudicotyledons</taxon>
        <taxon>Gunneridae</taxon>
        <taxon>Pentapetalae</taxon>
        <taxon>rosids</taxon>
        <taxon>malvids</taxon>
        <taxon>Malvales</taxon>
        <taxon>Malvaceae</taxon>
        <taxon>Malvoideae</taxon>
        <taxon>Gossypium</taxon>
    </lineage>
</organism>
<gene>
    <name evidence="2" type="ORF">ES332_D11G193900v1</name>
</gene>
<dbReference type="GO" id="GO:0005634">
    <property type="term" value="C:nucleus"/>
    <property type="evidence" value="ECO:0007669"/>
    <property type="project" value="TreeGrafter"/>
</dbReference>
<keyword evidence="3" id="KW-1185">Reference proteome</keyword>
<reference evidence="2 3" key="1">
    <citation type="submission" date="2019-07" db="EMBL/GenBank/DDBJ databases">
        <title>WGS assembly of Gossypium tomentosum.</title>
        <authorList>
            <person name="Chen Z.J."/>
            <person name="Sreedasyam A."/>
            <person name="Ando A."/>
            <person name="Song Q."/>
            <person name="De L."/>
            <person name="Hulse-Kemp A."/>
            <person name="Ding M."/>
            <person name="Ye W."/>
            <person name="Kirkbride R."/>
            <person name="Jenkins J."/>
            <person name="Plott C."/>
            <person name="Lovell J."/>
            <person name="Lin Y.-M."/>
            <person name="Vaughn R."/>
            <person name="Liu B."/>
            <person name="Li W."/>
            <person name="Simpson S."/>
            <person name="Scheffler B."/>
            <person name="Saski C."/>
            <person name="Grover C."/>
            <person name="Hu G."/>
            <person name="Conover J."/>
            <person name="Carlson J."/>
            <person name="Shu S."/>
            <person name="Boston L."/>
            <person name="Williams M."/>
            <person name="Peterson D."/>
            <person name="Mcgee K."/>
            <person name="Jones D."/>
            <person name="Wendel J."/>
            <person name="Stelly D."/>
            <person name="Grimwood J."/>
            <person name="Schmutz J."/>
        </authorList>
    </citation>
    <scope>NUCLEOTIDE SEQUENCE [LARGE SCALE GENOMIC DNA]</scope>
    <source>
        <strain evidence="2">7179.01</strain>
    </source>
</reference>
<dbReference type="InterPro" id="IPR029052">
    <property type="entry name" value="Metallo-depent_PP-like"/>
</dbReference>
<dbReference type="EMBL" id="CM017633">
    <property type="protein sequence ID" value="TYH44439.1"/>
    <property type="molecule type" value="Genomic_DNA"/>
</dbReference>
<feature type="domain" description="Lariat debranching enzyme C-terminal" evidence="1">
    <location>
        <begin position="150"/>
        <end position="209"/>
    </location>
</feature>